<sequence>MAPEQSAVTFSVGDSVADTEDDDPDEAIILNLPADKIIADWEHETDAGTTTAAAENPDYPADEQLIIVAFRDAIATALDNWQGLDSDTLFEQVAEHDINQYGFPEDRLEQIEPGELDAEWLDSLAERFIDAGWDVTHRATELRLTQYDEEYRITADGTVVGEGEYREPLENIVAIER</sequence>
<comment type="caution">
    <text evidence="2">The sequence shown here is derived from an EMBL/GenBank/DDBJ whole genome shotgun (WGS) entry which is preliminary data.</text>
</comment>
<dbReference type="EMBL" id="QMDW01000030">
    <property type="protein sequence ID" value="RJX47888.1"/>
    <property type="molecule type" value="Genomic_DNA"/>
</dbReference>
<dbReference type="AlphaFoldDB" id="A0A3A6PXE5"/>
<keyword evidence="3" id="KW-1185">Reference proteome</keyword>
<protein>
    <submittedName>
        <fullName evidence="2">Uncharacterized protein</fullName>
    </submittedName>
</protein>
<organism evidence="2 3">
    <name type="scientific">Halonotius pteroides</name>
    <dbReference type="NCBI Taxonomy" id="268735"/>
    <lineage>
        <taxon>Archaea</taxon>
        <taxon>Methanobacteriati</taxon>
        <taxon>Methanobacteriota</taxon>
        <taxon>Stenosarchaea group</taxon>
        <taxon>Halobacteria</taxon>
        <taxon>Halobacteriales</taxon>
        <taxon>Haloferacaceae</taxon>
        <taxon>Halonotius</taxon>
    </lineage>
</organism>
<proteinExistence type="predicted"/>
<feature type="region of interest" description="Disordered" evidence="1">
    <location>
        <begin position="1"/>
        <end position="24"/>
    </location>
</feature>
<evidence type="ECO:0000313" key="3">
    <source>
        <dbReference type="Proteomes" id="UP000281564"/>
    </source>
</evidence>
<accession>A0A3A6PXE5</accession>
<dbReference type="Proteomes" id="UP000281564">
    <property type="component" value="Unassembled WGS sequence"/>
</dbReference>
<evidence type="ECO:0000313" key="2">
    <source>
        <dbReference type="EMBL" id="RJX47888.1"/>
    </source>
</evidence>
<evidence type="ECO:0000256" key="1">
    <source>
        <dbReference type="SAM" id="MobiDB-lite"/>
    </source>
</evidence>
<name>A0A3A6PXE5_9EURY</name>
<gene>
    <name evidence="2" type="ORF">DP106_13840</name>
</gene>
<reference evidence="2 3" key="1">
    <citation type="submission" date="2018-06" db="EMBL/GenBank/DDBJ databases">
        <title>Halonotius sp. F13-13 a new haloarchaeeon isolated from a solar saltern from Isla Cristina, Huelva, Spain.</title>
        <authorList>
            <person name="Duran-Viseras A."/>
            <person name="Sanchez-Porro C."/>
            <person name="Ventosa A."/>
        </authorList>
    </citation>
    <scope>NUCLEOTIDE SEQUENCE [LARGE SCALE GENOMIC DNA]</scope>
    <source>
        <strain evidence="2 3">CECT 7525</strain>
    </source>
</reference>